<dbReference type="EMBL" id="LT854257">
    <property type="protein sequence ID" value="SMR53094.1"/>
    <property type="molecule type" value="Genomic_DNA"/>
</dbReference>
<dbReference type="Proteomes" id="UP000245764">
    <property type="component" value="Chromosome 5"/>
</dbReference>
<evidence type="ECO:0000313" key="2">
    <source>
        <dbReference type="EMBL" id="SMR53094.1"/>
    </source>
</evidence>
<protein>
    <recommendedName>
        <fullName evidence="4">Chitin-binding type-1 domain-containing protein</fullName>
    </recommendedName>
</protein>
<sequence>MKIFHLSVLLSMAVVRTMGMCADTPCCASCYYGGPGNPNNCQSAQCGKYVCNDMQPCGGQNDICDPDMRPGMQGYAYCH</sequence>
<feature type="chain" id="PRO_5013943902" description="Chitin-binding type-1 domain-containing protein" evidence="1">
    <location>
        <begin position="20"/>
        <end position="79"/>
    </location>
</feature>
<accession>A0A2H1GHR3</accession>
<keyword evidence="1" id="KW-0732">Signal</keyword>
<name>A0A2H1GHR3_ZYMTR</name>
<evidence type="ECO:0000313" key="3">
    <source>
        <dbReference type="Proteomes" id="UP000245764"/>
    </source>
</evidence>
<gene>
    <name evidence="2" type="ORF">ZT1E4_G6369</name>
</gene>
<feature type="signal peptide" evidence="1">
    <location>
        <begin position="1"/>
        <end position="19"/>
    </location>
</feature>
<proteinExistence type="predicted"/>
<organism evidence="2 3">
    <name type="scientific">Zymoseptoria tritici ST99CH_1E4</name>
    <dbReference type="NCBI Taxonomy" id="1276532"/>
    <lineage>
        <taxon>Eukaryota</taxon>
        <taxon>Fungi</taxon>
        <taxon>Dikarya</taxon>
        <taxon>Ascomycota</taxon>
        <taxon>Pezizomycotina</taxon>
        <taxon>Dothideomycetes</taxon>
        <taxon>Dothideomycetidae</taxon>
        <taxon>Mycosphaerellales</taxon>
        <taxon>Mycosphaerellaceae</taxon>
        <taxon>Zymoseptoria</taxon>
    </lineage>
</organism>
<evidence type="ECO:0000256" key="1">
    <source>
        <dbReference type="SAM" id="SignalP"/>
    </source>
</evidence>
<evidence type="ECO:0008006" key="4">
    <source>
        <dbReference type="Google" id="ProtNLM"/>
    </source>
</evidence>
<reference evidence="3" key="1">
    <citation type="submission" date="2017-05" db="EMBL/GenBank/DDBJ databases">
        <authorList>
            <person name="Song R."/>
            <person name="Chenine A.L."/>
            <person name="Ruprecht R.M."/>
        </authorList>
    </citation>
    <scope>NUCLEOTIDE SEQUENCE [LARGE SCALE GENOMIC DNA]</scope>
</reference>
<dbReference type="AlphaFoldDB" id="A0A2H1GHR3"/>